<evidence type="ECO:0000313" key="2">
    <source>
        <dbReference type="Proteomes" id="UP000000267"/>
    </source>
</evidence>
<dbReference type="OrthoDB" id="4047547at2759"/>
<proteinExistence type="predicted"/>
<dbReference type="EMBL" id="DS480414">
    <property type="protein sequence ID" value="EDO16916.1"/>
    <property type="molecule type" value="Genomic_DNA"/>
</dbReference>
<name>A7TLD5_VANPO</name>
<sequence length="220" mass="25988">MELDLEKLYENMRNLRSIKIRWHPLIHEIFKQARLIKLWKKIATLYSCISIDDIIEQLKLGDEFKMDKKMVLSMLMQCDISHDNTTKFSIDLIEDKVYFGKDITVLSKVTDYPKNKFIKSNSYGNFLSNEFEYINDIGVYHDDELSVLGKKKGKDEVQESVVDIFERLKRTREYHSPSLKDGSDQQFIEFGEQYRELAEIVSLQFMKSRKANSNLDFNSN</sequence>
<protein>
    <submittedName>
        <fullName evidence="1">Uncharacterized protein</fullName>
    </submittedName>
</protein>
<dbReference type="HOGENOM" id="CLU_1256889_0_0_1"/>
<dbReference type="InParanoid" id="A7TLD5"/>
<dbReference type="KEGG" id="vpo:Kpol_1020p24"/>
<evidence type="ECO:0000313" key="1">
    <source>
        <dbReference type="EMBL" id="EDO16916.1"/>
    </source>
</evidence>
<gene>
    <name evidence="1" type="ORF">Kpol_1020p24</name>
</gene>
<reference evidence="1 2" key="1">
    <citation type="journal article" date="2007" name="Proc. Natl. Acad. Sci. U.S.A.">
        <title>Independent sorting-out of thousands of duplicated gene pairs in two yeast species descended from a whole-genome duplication.</title>
        <authorList>
            <person name="Scannell D.R."/>
            <person name="Frank A.C."/>
            <person name="Conant G.C."/>
            <person name="Byrne K.P."/>
            <person name="Woolfit M."/>
            <person name="Wolfe K.H."/>
        </authorList>
    </citation>
    <scope>NUCLEOTIDE SEQUENCE [LARGE SCALE GENOMIC DNA]</scope>
    <source>
        <strain evidence="2">ATCC 22028 / DSM 70294 / BCRC 21397 / CBS 2163 / NBRC 10782 / NRRL Y-8283 / UCD 57-17</strain>
    </source>
</reference>
<dbReference type="RefSeq" id="XP_001644774.1">
    <property type="nucleotide sequence ID" value="XM_001644724.1"/>
</dbReference>
<dbReference type="AlphaFoldDB" id="A7TLD5"/>
<dbReference type="STRING" id="436907.A7TLD5"/>
<dbReference type="Proteomes" id="UP000000267">
    <property type="component" value="Unassembled WGS sequence"/>
</dbReference>
<organism evidence="2">
    <name type="scientific">Vanderwaltozyma polyspora (strain ATCC 22028 / DSM 70294 / BCRC 21397 / CBS 2163 / NBRC 10782 / NRRL Y-8283 / UCD 57-17)</name>
    <name type="common">Kluyveromyces polysporus</name>
    <dbReference type="NCBI Taxonomy" id="436907"/>
    <lineage>
        <taxon>Eukaryota</taxon>
        <taxon>Fungi</taxon>
        <taxon>Dikarya</taxon>
        <taxon>Ascomycota</taxon>
        <taxon>Saccharomycotina</taxon>
        <taxon>Saccharomycetes</taxon>
        <taxon>Saccharomycetales</taxon>
        <taxon>Saccharomycetaceae</taxon>
        <taxon>Vanderwaltozyma</taxon>
    </lineage>
</organism>
<dbReference type="PhylomeDB" id="A7TLD5"/>
<accession>A7TLD5</accession>
<keyword evidence="2" id="KW-1185">Reference proteome</keyword>
<dbReference type="GeneID" id="5545102"/>